<feature type="compositionally biased region" description="Polar residues" evidence="1">
    <location>
        <begin position="42"/>
        <end position="52"/>
    </location>
</feature>
<name>A0A9N8HSJ6_9STRA</name>
<dbReference type="EMBL" id="CAICTM010001450">
    <property type="protein sequence ID" value="CAB9523752.1"/>
    <property type="molecule type" value="Genomic_DNA"/>
</dbReference>
<evidence type="ECO:0000313" key="2">
    <source>
        <dbReference type="EMBL" id="CAB9523752.1"/>
    </source>
</evidence>
<feature type="region of interest" description="Disordered" evidence="1">
    <location>
        <begin position="23"/>
        <end position="52"/>
    </location>
</feature>
<comment type="caution">
    <text evidence="2">The sequence shown here is derived from an EMBL/GenBank/DDBJ whole genome shotgun (WGS) entry which is preliminary data.</text>
</comment>
<keyword evidence="3" id="KW-1185">Reference proteome</keyword>
<dbReference type="Proteomes" id="UP001153069">
    <property type="component" value="Unassembled WGS sequence"/>
</dbReference>
<organism evidence="2 3">
    <name type="scientific">Seminavis robusta</name>
    <dbReference type="NCBI Taxonomy" id="568900"/>
    <lineage>
        <taxon>Eukaryota</taxon>
        <taxon>Sar</taxon>
        <taxon>Stramenopiles</taxon>
        <taxon>Ochrophyta</taxon>
        <taxon>Bacillariophyta</taxon>
        <taxon>Bacillariophyceae</taxon>
        <taxon>Bacillariophycidae</taxon>
        <taxon>Naviculales</taxon>
        <taxon>Naviculaceae</taxon>
        <taxon>Seminavis</taxon>
    </lineage>
</organism>
<evidence type="ECO:0000313" key="3">
    <source>
        <dbReference type="Proteomes" id="UP001153069"/>
    </source>
</evidence>
<dbReference type="AlphaFoldDB" id="A0A9N8HSJ6"/>
<reference evidence="2" key="1">
    <citation type="submission" date="2020-06" db="EMBL/GenBank/DDBJ databases">
        <authorList>
            <consortium name="Plant Systems Biology data submission"/>
        </authorList>
    </citation>
    <scope>NUCLEOTIDE SEQUENCE</scope>
    <source>
        <strain evidence="2">D6</strain>
    </source>
</reference>
<proteinExistence type="predicted"/>
<protein>
    <submittedName>
        <fullName evidence="2">Uncharacterized protein</fullName>
    </submittedName>
</protein>
<accession>A0A9N8HSJ6</accession>
<sequence length="168" mass="18550">MNNSNSPLRIFDLSTLSLYPIDSTMADSKPSAKKTDSKPSAKTDSNASTKTVASTKTDDSADLASVTCLDALDPSIADGFCGLETVLVPNCTKIQVYVDARNKIIEYHYGRYQSAVDHFVSIFIIQLSFQDYWDFLFNAFIFLGPDALEEGLPREVVPWRLLPSEIPG</sequence>
<gene>
    <name evidence="2" type="ORF">SEMRO_1452_G273880.1</name>
</gene>
<evidence type="ECO:0000256" key="1">
    <source>
        <dbReference type="SAM" id="MobiDB-lite"/>
    </source>
</evidence>